<comment type="caution">
    <text evidence="1">The sequence shown here is derived from an EMBL/GenBank/DDBJ whole genome shotgun (WGS) entry which is preliminary data.</text>
</comment>
<dbReference type="Proteomes" id="UP000789366">
    <property type="component" value="Unassembled WGS sequence"/>
</dbReference>
<evidence type="ECO:0000313" key="1">
    <source>
        <dbReference type="EMBL" id="CAG8631154.1"/>
    </source>
</evidence>
<keyword evidence="2" id="KW-1185">Reference proteome</keyword>
<evidence type="ECO:0000313" key="2">
    <source>
        <dbReference type="Proteomes" id="UP000789366"/>
    </source>
</evidence>
<dbReference type="EMBL" id="CAJVPW010012003">
    <property type="protein sequence ID" value="CAG8631154.1"/>
    <property type="molecule type" value="Genomic_DNA"/>
</dbReference>
<protein>
    <submittedName>
        <fullName evidence="1">5088_t:CDS:1</fullName>
    </submittedName>
</protein>
<name>A0ACA9N626_9GLOM</name>
<accession>A0ACA9N626</accession>
<organism evidence="1 2">
    <name type="scientific">Cetraspora pellucida</name>
    <dbReference type="NCBI Taxonomy" id="1433469"/>
    <lineage>
        <taxon>Eukaryota</taxon>
        <taxon>Fungi</taxon>
        <taxon>Fungi incertae sedis</taxon>
        <taxon>Mucoromycota</taxon>
        <taxon>Glomeromycotina</taxon>
        <taxon>Glomeromycetes</taxon>
        <taxon>Diversisporales</taxon>
        <taxon>Gigasporaceae</taxon>
        <taxon>Cetraspora</taxon>
    </lineage>
</organism>
<sequence>STAKSQLKYVVSDLNSQVSELNREEKDSLLEQKTTTPNLSELSITMKDVNMKENYVDHSSITQAQSLLSNTNEIRFNTETIPSTPLLLDNKPANAVDSEINKTIDYSLLEHLIQANNSLDKNFLSNNSYMHNQNDFIKVKYANKKRRKAYPNVASKQII</sequence>
<gene>
    <name evidence="1" type="ORF">SPELUC_LOCUS8226</name>
</gene>
<feature type="non-terminal residue" evidence="1">
    <location>
        <position position="1"/>
    </location>
</feature>
<proteinExistence type="predicted"/>
<reference evidence="1" key="1">
    <citation type="submission" date="2021-06" db="EMBL/GenBank/DDBJ databases">
        <authorList>
            <person name="Kallberg Y."/>
            <person name="Tangrot J."/>
            <person name="Rosling A."/>
        </authorList>
    </citation>
    <scope>NUCLEOTIDE SEQUENCE</scope>
    <source>
        <strain evidence="1">28 12/20/2015</strain>
    </source>
</reference>